<comment type="similarity">
    <text evidence="1">Belongs to the cycloisomerase 2 family.</text>
</comment>
<reference evidence="3 4" key="1">
    <citation type="submission" date="2021-02" db="EMBL/GenBank/DDBJ databases">
        <title>Genome assembly of Pseudopithomyces chartarum.</title>
        <authorList>
            <person name="Jauregui R."/>
            <person name="Singh J."/>
            <person name="Voisey C."/>
        </authorList>
    </citation>
    <scope>NUCLEOTIDE SEQUENCE [LARGE SCALE GENOMIC DNA]</scope>
    <source>
        <strain evidence="3 4">AGR01</strain>
    </source>
</reference>
<dbReference type="InterPro" id="IPR019405">
    <property type="entry name" value="Lactonase_7-beta_prop"/>
</dbReference>
<dbReference type="PANTHER" id="PTHR30344">
    <property type="entry name" value="6-PHOSPHOGLUCONOLACTONASE-RELATED"/>
    <property type="match status" value="1"/>
</dbReference>
<evidence type="ECO:0000313" key="3">
    <source>
        <dbReference type="EMBL" id="KAK3197706.1"/>
    </source>
</evidence>
<sequence>MTSLSVAAILLASSASAINLFATSYNDHSLNVLSLDGSNLSVKQKSYDCGSEPTWLTYDESYSVLYCLNEGWGGSASITTYETALDGSIKTRKVIPTLKSPVASTTIGNNLAIAYFDTSSVQIYRNPGSYAKEDHYSLEIRDSFTYNQSQPGPVPDRQQVPHPHQAIFSNGDFPHLFVPDLGSDLIRMYYLGSGSGNVLGNVETLKPFPAVPGSGPRHGVFVKQPKNSRSFFYTVNELDNTITGYRHDYSKSIEFRTPNLTQLFHHSVHGPGGSVPAGTKASEIALSPDNKFLIVSSRGENSLTIPNFDPTNSTALPSDPLITFAIDQDTGFLKLVQTAPAGGRNPRGFSLNLAGTLVASALQDDNRVVVFERNVTTGLIGKVVAHATVGEGQGNGPNYVIFQEKTYTG</sequence>
<gene>
    <name evidence="3" type="ORF">GRF29_216g1024675</name>
</gene>
<evidence type="ECO:0000256" key="2">
    <source>
        <dbReference type="SAM" id="SignalP"/>
    </source>
</evidence>
<keyword evidence="4" id="KW-1185">Reference proteome</keyword>
<evidence type="ECO:0000256" key="1">
    <source>
        <dbReference type="ARBA" id="ARBA00005564"/>
    </source>
</evidence>
<dbReference type="AlphaFoldDB" id="A0AAN6LN26"/>
<dbReference type="Pfam" id="PF10282">
    <property type="entry name" value="Lactonase"/>
    <property type="match status" value="1"/>
</dbReference>
<name>A0AAN6LN26_9PLEO</name>
<keyword evidence="2" id="KW-0732">Signal</keyword>
<evidence type="ECO:0008006" key="5">
    <source>
        <dbReference type="Google" id="ProtNLM"/>
    </source>
</evidence>
<proteinExistence type="inferred from homology"/>
<dbReference type="GO" id="GO:0017057">
    <property type="term" value="F:6-phosphogluconolactonase activity"/>
    <property type="evidence" value="ECO:0007669"/>
    <property type="project" value="TreeGrafter"/>
</dbReference>
<organism evidence="3 4">
    <name type="scientific">Pseudopithomyces chartarum</name>
    <dbReference type="NCBI Taxonomy" id="1892770"/>
    <lineage>
        <taxon>Eukaryota</taxon>
        <taxon>Fungi</taxon>
        <taxon>Dikarya</taxon>
        <taxon>Ascomycota</taxon>
        <taxon>Pezizomycotina</taxon>
        <taxon>Dothideomycetes</taxon>
        <taxon>Pleosporomycetidae</taxon>
        <taxon>Pleosporales</taxon>
        <taxon>Massarineae</taxon>
        <taxon>Didymosphaeriaceae</taxon>
        <taxon>Pseudopithomyces</taxon>
    </lineage>
</organism>
<dbReference type="InterPro" id="IPR050282">
    <property type="entry name" value="Cycloisomerase_2"/>
</dbReference>
<dbReference type="EMBL" id="WVTA01000018">
    <property type="protein sequence ID" value="KAK3197706.1"/>
    <property type="molecule type" value="Genomic_DNA"/>
</dbReference>
<comment type="caution">
    <text evidence="3">The sequence shown here is derived from an EMBL/GenBank/DDBJ whole genome shotgun (WGS) entry which is preliminary data.</text>
</comment>
<protein>
    <recommendedName>
        <fullName evidence="5">6-phosphogluconolactonase</fullName>
    </recommendedName>
</protein>
<dbReference type="PANTHER" id="PTHR30344:SF1">
    <property type="entry name" value="6-PHOSPHOGLUCONOLACTONASE"/>
    <property type="match status" value="1"/>
</dbReference>
<dbReference type="InterPro" id="IPR011048">
    <property type="entry name" value="Haem_d1_sf"/>
</dbReference>
<dbReference type="SUPFAM" id="SSF51004">
    <property type="entry name" value="C-terminal (heme d1) domain of cytochrome cd1-nitrite reductase"/>
    <property type="match status" value="1"/>
</dbReference>
<accession>A0AAN6LN26</accession>
<feature type="chain" id="PRO_5042889595" description="6-phosphogluconolactonase" evidence="2">
    <location>
        <begin position="18"/>
        <end position="409"/>
    </location>
</feature>
<dbReference type="Proteomes" id="UP001280581">
    <property type="component" value="Unassembled WGS sequence"/>
</dbReference>
<dbReference type="Gene3D" id="2.130.10.10">
    <property type="entry name" value="YVTN repeat-like/Quinoprotein amine dehydrogenase"/>
    <property type="match status" value="1"/>
</dbReference>
<dbReference type="InterPro" id="IPR015943">
    <property type="entry name" value="WD40/YVTN_repeat-like_dom_sf"/>
</dbReference>
<evidence type="ECO:0000313" key="4">
    <source>
        <dbReference type="Proteomes" id="UP001280581"/>
    </source>
</evidence>
<feature type="signal peptide" evidence="2">
    <location>
        <begin position="1"/>
        <end position="17"/>
    </location>
</feature>